<evidence type="ECO:0000256" key="1">
    <source>
        <dbReference type="SAM" id="SignalP"/>
    </source>
</evidence>
<name>A0A7W7P339_PSENT</name>
<gene>
    <name evidence="3" type="ORF">HNP46_005463</name>
</gene>
<evidence type="ECO:0000313" key="4">
    <source>
        <dbReference type="Proteomes" id="UP000566995"/>
    </source>
</evidence>
<feature type="domain" description="Phytase-like" evidence="2">
    <location>
        <begin position="57"/>
        <end position="208"/>
    </location>
</feature>
<dbReference type="InterPro" id="IPR027372">
    <property type="entry name" value="Phytase-like_dom"/>
</dbReference>
<dbReference type="RefSeq" id="WP_184595150.1">
    <property type="nucleotide sequence ID" value="NZ_JACHLI010000029.1"/>
</dbReference>
<dbReference type="AlphaFoldDB" id="A0A7W7P339"/>
<dbReference type="SUPFAM" id="SSF101898">
    <property type="entry name" value="NHL repeat"/>
    <property type="match status" value="1"/>
</dbReference>
<accession>A0A7W7P339</accession>
<comment type="caution">
    <text evidence="3">The sequence shown here is derived from an EMBL/GenBank/DDBJ whole genome shotgun (WGS) entry which is preliminary data.</text>
</comment>
<organism evidence="3 4">
    <name type="scientific">Pseudomonas nitroreducens</name>
    <dbReference type="NCBI Taxonomy" id="46680"/>
    <lineage>
        <taxon>Bacteria</taxon>
        <taxon>Pseudomonadati</taxon>
        <taxon>Pseudomonadota</taxon>
        <taxon>Gammaproteobacteria</taxon>
        <taxon>Pseudomonadales</taxon>
        <taxon>Pseudomonadaceae</taxon>
        <taxon>Pseudomonas</taxon>
    </lineage>
</organism>
<sequence>MRWLLASLGLLASLTVAAQAPAEAPAQTAKAAAPAAAPVAPAALQFVAEHPVDGMPSGNLSGLALCGDEMWTVSDRDDDRIYRLLIDETPGKAWQASAEPFVVPGTPESGLSWGAKARVSVGGLLRGGAMDFEGITCDQAGNRYVVSEGYAAVLLLPAAGEPSWLPLPQSLLRQARASGLLMEFNALYEGIAVSADGKQLWLAAERQRRGLLKVHNENGSWKCAGNCVLLSEGGTALPPPELGGDRALPIDFSDLALYKDKLFTLERLAHQICRRDPNTGAQELCWSFAAGALAPERRYDLPYGVAEALVLDDKGVWIGLDNGDHARADGDIRPFVLRFAAPAGGWLGGK</sequence>
<keyword evidence="1" id="KW-0732">Signal</keyword>
<evidence type="ECO:0000259" key="2">
    <source>
        <dbReference type="Pfam" id="PF13449"/>
    </source>
</evidence>
<feature type="signal peptide" evidence="1">
    <location>
        <begin position="1"/>
        <end position="18"/>
    </location>
</feature>
<evidence type="ECO:0000313" key="3">
    <source>
        <dbReference type="EMBL" id="MBB4866558.1"/>
    </source>
</evidence>
<feature type="chain" id="PRO_5031461775" description="Phytase-like domain-containing protein" evidence="1">
    <location>
        <begin position="19"/>
        <end position="350"/>
    </location>
</feature>
<proteinExistence type="predicted"/>
<reference evidence="3 4" key="1">
    <citation type="submission" date="2020-08" db="EMBL/GenBank/DDBJ databases">
        <title>Functional genomics of gut bacteria from endangered species of beetles.</title>
        <authorList>
            <person name="Carlos-Shanley C."/>
        </authorList>
    </citation>
    <scope>NUCLEOTIDE SEQUENCE [LARGE SCALE GENOMIC DNA]</scope>
    <source>
        <strain evidence="3 4">S00179</strain>
    </source>
</reference>
<dbReference type="Proteomes" id="UP000566995">
    <property type="component" value="Unassembled WGS sequence"/>
</dbReference>
<protein>
    <recommendedName>
        <fullName evidence="2">Phytase-like domain-containing protein</fullName>
    </recommendedName>
</protein>
<dbReference type="EMBL" id="JACHLI010000029">
    <property type="protein sequence ID" value="MBB4866558.1"/>
    <property type="molecule type" value="Genomic_DNA"/>
</dbReference>
<dbReference type="Pfam" id="PF13449">
    <property type="entry name" value="Phytase-like"/>
    <property type="match status" value="1"/>
</dbReference>